<proteinExistence type="predicted"/>
<evidence type="ECO:0000313" key="3">
    <source>
        <dbReference type="Proteomes" id="UP000067206"/>
    </source>
</evidence>
<sequence length="59" mass="6377">MSNGERIGNKGMGKTGPSTDRGGKGNEMNGPVLVSDRQGRVLRHRSFAWLTVRLWPGPG</sequence>
<protein>
    <submittedName>
        <fullName evidence="2">Uncharacterized protein</fullName>
    </submittedName>
</protein>
<dbReference type="AlphaFoldDB" id="A0A0M5KV91"/>
<dbReference type="Proteomes" id="UP000067206">
    <property type="component" value="Chromosome"/>
</dbReference>
<evidence type="ECO:0000256" key="1">
    <source>
        <dbReference type="SAM" id="MobiDB-lite"/>
    </source>
</evidence>
<dbReference type="EMBL" id="CP010411">
    <property type="protein sequence ID" value="ALE09390.1"/>
    <property type="molecule type" value="Genomic_DNA"/>
</dbReference>
<organism evidence="2 3">
    <name type="scientific">Bifidobacterium longum subsp. infantis</name>
    <dbReference type="NCBI Taxonomy" id="1682"/>
    <lineage>
        <taxon>Bacteria</taxon>
        <taxon>Bacillati</taxon>
        <taxon>Actinomycetota</taxon>
        <taxon>Actinomycetes</taxon>
        <taxon>Bifidobacteriales</taxon>
        <taxon>Bifidobacteriaceae</taxon>
        <taxon>Bifidobacterium</taxon>
    </lineage>
</organism>
<feature type="region of interest" description="Disordered" evidence="1">
    <location>
        <begin position="1"/>
        <end position="37"/>
    </location>
</feature>
<accession>A0A0M5KV91</accession>
<evidence type="ECO:0000313" key="2">
    <source>
        <dbReference type="EMBL" id="ALE09390.1"/>
    </source>
</evidence>
<reference evidence="2 3" key="1">
    <citation type="submission" date="2014-12" db="EMBL/GenBank/DDBJ databases">
        <title>Complete genome sequence of Bifidobacterium longum subsp. infantis BT1.</title>
        <authorList>
            <person name="Kim J.F."/>
            <person name="Kwak M.-J."/>
        </authorList>
    </citation>
    <scope>NUCLEOTIDE SEQUENCE [LARGE SCALE GENOMIC DNA]</scope>
    <source>
        <strain evidence="2 3">BT1</strain>
    </source>
</reference>
<gene>
    <name evidence="2" type="ORF">RY67_1370</name>
</gene>
<name>A0A0M5KV91_BIFLI</name>